<organism evidence="2 3">
    <name type="scientific">Actinokineospora auranticolor</name>
    <dbReference type="NCBI Taxonomy" id="155976"/>
    <lineage>
        <taxon>Bacteria</taxon>
        <taxon>Bacillati</taxon>
        <taxon>Actinomycetota</taxon>
        <taxon>Actinomycetes</taxon>
        <taxon>Pseudonocardiales</taxon>
        <taxon>Pseudonocardiaceae</taxon>
        <taxon>Actinokineospora</taxon>
    </lineage>
</organism>
<dbReference type="OrthoDB" id="9775595at2"/>
<protein>
    <submittedName>
        <fullName evidence="2">Acetyltransferase (GNAT) family protein</fullName>
    </submittedName>
</protein>
<dbReference type="PROSITE" id="PS51186">
    <property type="entry name" value="GNAT"/>
    <property type="match status" value="1"/>
</dbReference>
<dbReference type="CDD" id="cd04301">
    <property type="entry name" value="NAT_SF"/>
    <property type="match status" value="1"/>
</dbReference>
<keyword evidence="3" id="KW-1185">Reference proteome</keyword>
<feature type="domain" description="N-acetyltransferase" evidence="1">
    <location>
        <begin position="102"/>
        <end position="238"/>
    </location>
</feature>
<dbReference type="EMBL" id="PTIX01000002">
    <property type="protein sequence ID" value="PPK70166.1"/>
    <property type="molecule type" value="Genomic_DNA"/>
</dbReference>
<dbReference type="SUPFAM" id="SSF55729">
    <property type="entry name" value="Acyl-CoA N-acyltransferases (Nat)"/>
    <property type="match status" value="1"/>
</dbReference>
<dbReference type="AlphaFoldDB" id="A0A2S6GYB1"/>
<accession>A0A2S6GYB1</accession>
<evidence type="ECO:0000259" key="1">
    <source>
        <dbReference type="PROSITE" id="PS51186"/>
    </source>
</evidence>
<dbReference type="InterPro" id="IPR000182">
    <property type="entry name" value="GNAT_dom"/>
</dbReference>
<name>A0A2S6GYB1_9PSEU</name>
<dbReference type="InterPro" id="IPR056935">
    <property type="entry name" value="Rv0428c-like_C"/>
</dbReference>
<dbReference type="GO" id="GO:0016747">
    <property type="term" value="F:acyltransferase activity, transferring groups other than amino-acyl groups"/>
    <property type="evidence" value="ECO:0007669"/>
    <property type="project" value="InterPro"/>
</dbReference>
<comment type="caution">
    <text evidence="2">The sequence shown here is derived from an EMBL/GenBank/DDBJ whole genome shotgun (WGS) entry which is preliminary data.</text>
</comment>
<sequence>MDTRSTLEQVCAAAWPPVVARTLGDWRLRASGGYTGRANSALTNGDPGLPVNAALAEITRFAGEHGIRPYAQVISGSSWESPLAAAGWRVNADHPKGAESAVMHSPLTSTGGGADVADKPPNGWLEVAVRGTPTDTQRAVVTGGPLLGYATVHRDGRVVGTARGCLVGAWLYVALLEVLPEYRRQGIATHLLDGLDTWAAARGATSRVLQVALVNEVARGIYADLGYVESHRYRYWAP</sequence>
<evidence type="ECO:0000313" key="2">
    <source>
        <dbReference type="EMBL" id="PPK70166.1"/>
    </source>
</evidence>
<gene>
    <name evidence="2" type="ORF">CLV40_10276</name>
</gene>
<dbReference type="InterPro" id="IPR016181">
    <property type="entry name" value="Acyl_CoA_acyltransferase"/>
</dbReference>
<keyword evidence="2" id="KW-0808">Transferase</keyword>
<evidence type="ECO:0000313" key="3">
    <source>
        <dbReference type="Proteomes" id="UP000239203"/>
    </source>
</evidence>
<proteinExistence type="predicted"/>
<dbReference type="Pfam" id="PF24553">
    <property type="entry name" value="Rv0428c_C"/>
    <property type="match status" value="1"/>
</dbReference>
<dbReference type="Gene3D" id="3.40.630.30">
    <property type="match status" value="1"/>
</dbReference>
<dbReference type="Proteomes" id="UP000239203">
    <property type="component" value="Unassembled WGS sequence"/>
</dbReference>
<reference evidence="2 3" key="1">
    <citation type="submission" date="2018-02" db="EMBL/GenBank/DDBJ databases">
        <title>Genomic Encyclopedia of Archaeal and Bacterial Type Strains, Phase II (KMG-II): from individual species to whole genera.</title>
        <authorList>
            <person name="Goeker M."/>
        </authorList>
    </citation>
    <scope>NUCLEOTIDE SEQUENCE [LARGE SCALE GENOMIC DNA]</scope>
    <source>
        <strain evidence="2 3">YU 961-1</strain>
    </source>
</reference>
<dbReference type="RefSeq" id="WP_104476950.1">
    <property type="nucleotide sequence ID" value="NZ_CP154825.1"/>
</dbReference>